<evidence type="ECO:0000259" key="9">
    <source>
        <dbReference type="PROSITE" id="PS50011"/>
    </source>
</evidence>
<dbReference type="InterPro" id="IPR011009">
    <property type="entry name" value="Kinase-like_dom_sf"/>
</dbReference>
<proteinExistence type="predicted"/>
<dbReference type="EC" id="2.7.11.1" evidence="1"/>
<dbReference type="SMART" id="SM00220">
    <property type="entry name" value="S_TKc"/>
    <property type="match status" value="1"/>
</dbReference>
<evidence type="ECO:0000256" key="8">
    <source>
        <dbReference type="SAM" id="MobiDB-lite"/>
    </source>
</evidence>
<dbReference type="Gene3D" id="3.30.200.20">
    <property type="entry name" value="Phosphorylase Kinase, domain 1"/>
    <property type="match status" value="1"/>
</dbReference>
<dbReference type="InterPro" id="IPR000719">
    <property type="entry name" value="Prot_kinase_dom"/>
</dbReference>
<dbReference type="PROSITE" id="PS00107">
    <property type="entry name" value="PROTEIN_KINASE_ATP"/>
    <property type="match status" value="1"/>
</dbReference>
<name>A0ABX1B310_9ACTN</name>
<feature type="region of interest" description="Disordered" evidence="8">
    <location>
        <begin position="473"/>
        <end position="528"/>
    </location>
</feature>
<reference evidence="10 11" key="1">
    <citation type="submission" date="2020-03" db="EMBL/GenBank/DDBJ databases">
        <title>WGS of actinomycetes isolated from Thailand.</title>
        <authorList>
            <person name="Thawai C."/>
        </authorList>
    </citation>
    <scope>NUCLEOTIDE SEQUENCE [LARGE SCALE GENOMIC DNA]</scope>
    <source>
        <strain evidence="10 11">FMUSA5-5</strain>
    </source>
</reference>
<dbReference type="PANTHER" id="PTHR43289">
    <property type="entry name" value="MITOGEN-ACTIVATED PROTEIN KINASE KINASE KINASE 20-RELATED"/>
    <property type="match status" value="1"/>
</dbReference>
<dbReference type="EMBL" id="JAATEP010000004">
    <property type="protein sequence ID" value="NJP89383.1"/>
    <property type="molecule type" value="Genomic_DNA"/>
</dbReference>
<feature type="region of interest" description="Disordered" evidence="8">
    <location>
        <begin position="313"/>
        <end position="399"/>
    </location>
</feature>
<dbReference type="Pfam" id="PF00069">
    <property type="entry name" value="Pkinase"/>
    <property type="match status" value="1"/>
</dbReference>
<dbReference type="SUPFAM" id="SSF56112">
    <property type="entry name" value="Protein kinase-like (PK-like)"/>
    <property type="match status" value="1"/>
</dbReference>
<evidence type="ECO:0000313" key="10">
    <source>
        <dbReference type="EMBL" id="NJP89383.1"/>
    </source>
</evidence>
<evidence type="ECO:0000256" key="2">
    <source>
        <dbReference type="ARBA" id="ARBA00022527"/>
    </source>
</evidence>
<organism evidence="10 11">
    <name type="scientific">Nonomuraea composti</name>
    <dbReference type="NCBI Taxonomy" id="2720023"/>
    <lineage>
        <taxon>Bacteria</taxon>
        <taxon>Bacillati</taxon>
        <taxon>Actinomycetota</taxon>
        <taxon>Actinomycetes</taxon>
        <taxon>Streptosporangiales</taxon>
        <taxon>Streptosporangiaceae</taxon>
        <taxon>Nonomuraea</taxon>
    </lineage>
</organism>
<keyword evidence="6 7" id="KW-0067">ATP-binding</keyword>
<keyword evidence="5 10" id="KW-0418">Kinase</keyword>
<sequence length="528" mass="54819">MSVSGYEGWLLAGRYRLQDELGQGGMGRVWRGHDEVLDRPVAVKEVTLDRRPQSEREALLGRTMSEARLAARLSHPNVATIYDVVVADERPWIVLQLVPAPTLADVLATRGPLPPVSVARIGLQVLDALRAAHAAGIVHRDVKPANILLDGGESHAVLTDFGLATSLEKPVDLTIAGEVVGTPAYIAPERARGGPPTPQSDLWSLGVTLYAAVEGRSPFEQEGALATISAVLTAEPAPFERAGALAPVIAGLLEKDPARRTRLVAARRQLERLLTLSGDDLPLTLTDETEAGTTIQVATGAAGGVATGAAGEAAEEAAFGAPSGAEDGEFNRPSPARPSGAGDGEPDRPSPAEPPATGDHAFAAPGGRRDRGARRPTPARPTHACPAQARPTHAHPGQARLSETRRAQMRHVAVVAALIAGVLVASFWPDTSAAPPVAQARPQERMSTTPSPGPTTTTVSATTAVLKARPVAVRRRARDHAGAPAAAAAAREVTQPPAQGKKVTTPSGRTPPRHGAGHPGKGNAKGRS</sequence>
<evidence type="ECO:0000256" key="4">
    <source>
        <dbReference type="ARBA" id="ARBA00022741"/>
    </source>
</evidence>
<dbReference type="GO" id="GO:0004674">
    <property type="term" value="F:protein serine/threonine kinase activity"/>
    <property type="evidence" value="ECO:0007669"/>
    <property type="project" value="UniProtKB-KW"/>
</dbReference>
<protein>
    <recommendedName>
        <fullName evidence="1">non-specific serine/threonine protein kinase</fullName>
        <ecNumber evidence="1">2.7.11.1</ecNumber>
    </recommendedName>
</protein>
<evidence type="ECO:0000256" key="5">
    <source>
        <dbReference type="ARBA" id="ARBA00022777"/>
    </source>
</evidence>
<evidence type="ECO:0000256" key="1">
    <source>
        <dbReference type="ARBA" id="ARBA00012513"/>
    </source>
</evidence>
<dbReference type="Gene3D" id="1.10.510.10">
    <property type="entry name" value="Transferase(Phosphotransferase) domain 1"/>
    <property type="match status" value="1"/>
</dbReference>
<dbReference type="PROSITE" id="PS00108">
    <property type="entry name" value="PROTEIN_KINASE_ST"/>
    <property type="match status" value="1"/>
</dbReference>
<evidence type="ECO:0000256" key="3">
    <source>
        <dbReference type="ARBA" id="ARBA00022679"/>
    </source>
</evidence>
<comment type="caution">
    <text evidence="10">The sequence shown here is derived from an EMBL/GenBank/DDBJ whole genome shotgun (WGS) entry which is preliminary data.</text>
</comment>
<dbReference type="RefSeq" id="WP_168008281.1">
    <property type="nucleotide sequence ID" value="NZ_JAATEP010000004.1"/>
</dbReference>
<dbReference type="CDD" id="cd14014">
    <property type="entry name" value="STKc_PknB_like"/>
    <property type="match status" value="1"/>
</dbReference>
<keyword evidence="4 7" id="KW-0547">Nucleotide-binding</keyword>
<accession>A0ABX1B310</accession>
<evidence type="ECO:0000313" key="11">
    <source>
        <dbReference type="Proteomes" id="UP000696294"/>
    </source>
</evidence>
<dbReference type="InterPro" id="IPR008271">
    <property type="entry name" value="Ser/Thr_kinase_AS"/>
</dbReference>
<dbReference type="PANTHER" id="PTHR43289:SF6">
    <property type="entry name" value="SERINE_THREONINE-PROTEIN KINASE NEKL-3"/>
    <property type="match status" value="1"/>
</dbReference>
<feature type="binding site" evidence="7">
    <location>
        <position position="44"/>
    </location>
    <ligand>
        <name>ATP</name>
        <dbReference type="ChEBI" id="CHEBI:30616"/>
    </ligand>
</feature>
<keyword evidence="11" id="KW-1185">Reference proteome</keyword>
<feature type="region of interest" description="Disordered" evidence="8">
    <location>
        <begin position="434"/>
        <end position="458"/>
    </location>
</feature>
<feature type="compositionally biased region" description="Low complexity" evidence="8">
    <location>
        <begin position="313"/>
        <end position="325"/>
    </location>
</feature>
<keyword evidence="3" id="KW-0808">Transferase</keyword>
<feature type="compositionally biased region" description="Low complexity" evidence="8">
    <location>
        <begin position="482"/>
        <end position="491"/>
    </location>
</feature>
<gene>
    <name evidence="10" type="ORF">HCN51_07960</name>
</gene>
<evidence type="ECO:0000256" key="7">
    <source>
        <dbReference type="PROSITE-ProRule" id="PRU10141"/>
    </source>
</evidence>
<dbReference type="InterPro" id="IPR017441">
    <property type="entry name" value="Protein_kinase_ATP_BS"/>
</dbReference>
<keyword evidence="2 10" id="KW-0723">Serine/threonine-protein kinase</keyword>
<feature type="compositionally biased region" description="Low complexity" evidence="8">
    <location>
        <begin position="447"/>
        <end position="458"/>
    </location>
</feature>
<evidence type="ECO:0000256" key="6">
    <source>
        <dbReference type="ARBA" id="ARBA00022840"/>
    </source>
</evidence>
<feature type="domain" description="Protein kinase" evidence="9">
    <location>
        <begin position="15"/>
        <end position="274"/>
    </location>
</feature>
<dbReference type="PROSITE" id="PS50011">
    <property type="entry name" value="PROTEIN_KINASE_DOM"/>
    <property type="match status" value="1"/>
</dbReference>
<dbReference type="Proteomes" id="UP000696294">
    <property type="component" value="Unassembled WGS sequence"/>
</dbReference>